<protein>
    <submittedName>
        <fullName evidence="1">Uncharacterized protein</fullName>
    </submittedName>
</protein>
<comment type="caution">
    <text evidence="1">The sequence shown here is derived from an EMBL/GenBank/DDBJ whole genome shotgun (WGS) entry which is preliminary data.</text>
</comment>
<proteinExistence type="predicted"/>
<evidence type="ECO:0000313" key="2">
    <source>
        <dbReference type="Proteomes" id="UP000034846"/>
    </source>
</evidence>
<dbReference type="AlphaFoldDB" id="A0A0G1XIP4"/>
<dbReference type="EMBL" id="LCRD01000003">
    <property type="protein sequence ID" value="KKW30780.1"/>
    <property type="molecule type" value="Genomic_DNA"/>
</dbReference>
<reference evidence="1 2" key="1">
    <citation type="journal article" date="2015" name="Nature">
        <title>rRNA introns, odd ribosomes, and small enigmatic genomes across a large radiation of phyla.</title>
        <authorList>
            <person name="Brown C.T."/>
            <person name="Hug L.A."/>
            <person name="Thomas B.C."/>
            <person name="Sharon I."/>
            <person name="Castelle C.J."/>
            <person name="Singh A."/>
            <person name="Wilkins M.J."/>
            <person name="Williams K.H."/>
            <person name="Banfield J.F."/>
        </authorList>
    </citation>
    <scope>NUCLEOTIDE SEQUENCE [LARGE SCALE GENOMIC DNA]</scope>
</reference>
<evidence type="ECO:0000313" key="1">
    <source>
        <dbReference type="EMBL" id="KKW30780.1"/>
    </source>
</evidence>
<name>A0A0G1XIP4_9BACT</name>
<sequence>MFVFLMMGCGQGANTTSITVMSTYLGNEVTCDILMNEEIKASSGTEVEAEADTYIVKVGSTPIAGDVPLCESSRGALIRPPMTIVLSEGEAAQIEAPMNRYVSGLWTCRNEAGQSVTDVARYLGGQFLSMPGVMLDMTVEGNNVTYEDDAVSVTGTIDEEYATFDLGNSANDSWRITCTHNAEEER</sequence>
<accession>A0A0G1XIP4</accession>
<dbReference type="Proteomes" id="UP000034846">
    <property type="component" value="Unassembled WGS sequence"/>
</dbReference>
<organism evidence="1 2">
    <name type="scientific">Candidatus Uhrbacteria bacterium GW2011_GWD2_52_7</name>
    <dbReference type="NCBI Taxonomy" id="1618989"/>
    <lineage>
        <taxon>Bacteria</taxon>
        <taxon>Candidatus Uhriibacteriota</taxon>
    </lineage>
</organism>
<gene>
    <name evidence="1" type="ORF">UY72_C0003G0009</name>
</gene>